<protein>
    <submittedName>
        <fullName evidence="7">Acetolactate synthase large subunit</fullName>
        <ecNumber evidence="7">2.2.1.6</ecNumber>
    </submittedName>
</protein>
<dbReference type="Pfam" id="PF02776">
    <property type="entry name" value="TPP_enzyme_N"/>
    <property type="match status" value="1"/>
</dbReference>
<dbReference type="InterPro" id="IPR012000">
    <property type="entry name" value="Thiamin_PyroP_enz_cen_dom"/>
</dbReference>
<keyword evidence="2 3" id="KW-0786">Thiamine pyrophosphate</keyword>
<dbReference type="NCBIfam" id="NF006187">
    <property type="entry name" value="PRK08322.1"/>
    <property type="match status" value="1"/>
</dbReference>
<dbReference type="CDD" id="cd07035">
    <property type="entry name" value="TPP_PYR_POX_like"/>
    <property type="match status" value="1"/>
</dbReference>
<dbReference type="InterPro" id="IPR029061">
    <property type="entry name" value="THDP-binding"/>
</dbReference>
<dbReference type="Gene3D" id="3.40.50.970">
    <property type="match status" value="2"/>
</dbReference>
<dbReference type="GO" id="GO:0003984">
    <property type="term" value="F:acetolactate synthase activity"/>
    <property type="evidence" value="ECO:0007669"/>
    <property type="project" value="UniProtKB-EC"/>
</dbReference>
<dbReference type="PANTHER" id="PTHR18968:SF129">
    <property type="entry name" value="ACETOLACTATE SYNTHASE"/>
    <property type="match status" value="1"/>
</dbReference>
<dbReference type="InterPro" id="IPR012001">
    <property type="entry name" value="Thiamin_PyroP_enz_TPP-bd_dom"/>
</dbReference>
<name>A0ABU5EEM2_9PROT</name>
<organism evidence="7 8">
    <name type="scientific">Dongia soli</name>
    <dbReference type="NCBI Taxonomy" id="600628"/>
    <lineage>
        <taxon>Bacteria</taxon>
        <taxon>Pseudomonadati</taxon>
        <taxon>Pseudomonadota</taxon>
        <taxon>Alphaproteobacteria</taxon>
        <taxon>Rhodospirillales</taxon>
        <taxon>Dongiaceae</taxon>
        <taxon>Dongia</taxon>
    </lineage>
</organism>
<dbReference type="EMBL" id="JAXCLW010000005">
    <property type="protein sequence ID" value="MDY0884666.1"/>
    <property type="molecule type" value="Genomic_DNA"/>
</dbReference>
<sequence>MKASDLLVRCLEREGIKYIFGVPGEENADFMMSLQKSSIQFVLTRHEQGAAFMAEVHGRLTGEPAVCLGTLGPGATNLITGVADGNMDRAPMLVITGQGATTRQHKESHQIMDVVEMYKPVTKWAASIRHPDSIPEMVRKAVRLTRSEKPGAVLLELAEDVAKMETKAEPIEPHRYRRPQCDMKSLSEAVELIRQAKQPIIIAGNGMMRRRATPELRRLVEVTGIGVISTFMGKGAVARTSPHCLYTIGLQQKDYPAFAVDEADLVITIGYDLVEYPPRLWNPKGDKKIIDIDTLPAEIDNQYQAHVELTGEIATNLALLTEALEQGKHPKYDLPRQTHWRDKMTADLAAHKDDATEGTIRPQKVLWDVREALGPSDILLSGVGAHKMWIARYYHCDEPNTCIIPNGFCSMGLPLPGAIAAHLVAPDLAVANPATGKEKKPEPNVFAICGDGDFLMNVQEMETARRLNADITVMVWEDGGYGLIAWKQDNEFGKHTDLAFGNPKWLELANAFGWQGQYVDKAKDLAPALRKAIDHKGPSLIVVPIDYRENPLLTKRLGEIEVTI</sequence>
<evidence type="ECO:0000259" key="6">
    <source>
        <dbReference type="Pfam" id="PF02776"/>
    </source>
</evidence>
<comment type="caution">
    <text evidence="7">The sequence shown here is derived from an EMBL/GenBank/DDBJ whole genome shotgun (WGS) entry which is preliminary data.</text>
</comment>
<evidence type="ECO:0000256" key="3">
    <source>
        <dbReference type="RuleBase" id="RU362132"/>
    </source>
</evidence>
<dbReference type="InterPro" id="IPR029035">
    <property type="entry name" value="DHS-like_NAD/FAD-binding_dom"/>
</dbReference>
<proteinExistence type="inferred from homology"/>
<dbReference type="RefSeq" id="WP_320509739.1">
    <property type="nucleotide sequence ID" value="NZ_JAXCLW010000005.1"/>
</dbReference>
<dbReference type="Proteomes" id="UP001279642">
    <property type="component" value="Unassembled WGS sequence"/>
</dbReference>
<dbReference type="InterPro" id="IPR011766">
    <property type="entry name" value="TPP_enzyme_TPP-bd"/>
</dbReference>
<evidence type="ECO:0000256" key="2">
    <source>
        <dbReference type="ARBA" id="ARBA00023052"/>
    </source>
</evidence>
<keyword evidence="8" id="KW-1185">Reference proteome</keyword>
<evidence type="ECO:0000313" key="8">
    <source>
        <dbReference type="Proteomes" id="UP001279642"/>
    </source>
</evidence>
<evidence type="ECO:0000313" key="7">
    <source>
        <dbReference type="EMBL" id="MDY0884666.1"/>
    </source>
</evidence>
<evidence type="ECO:0000259" key="5">
    <source>
        <dbReference type="Pfam" id="PF02775"/>
    </source>
</evidence>
<accession>A0ABU5EEM2</accession>
<dbReference type="SUPFAM" id="SSF52518">
    <property type="entry name" value="Thiamin diphosphate-binding fold (THDP-binding)"/>
    <property type="match status" value="2"/>
</dbReference>
<dbReference type="SUPFAM" id="SSF52467">
    <property type="entry name" value="DHS-like NAD/FAD-binding domain"/>
    <property type="match status" value="1"/>
</dbReference>
<feature type="domain" description="Thiamine pyrophosphate enzyme TPP-binding" evidence="5">
    <location>
        <begin position="382"/>
        <end position="543"/>
    </location>
</feature>
<gene>
    <name evidence="7" type="ORF">SMD27_17615</name>
</gene>
<feature type="domain" description="Thiamine pyrophosphate enzyme central" evidence="4">
    <location>
        <begin position="187"/>
        <end position="318"/>
    </location>
</feature>
<dbReference type="Pfam" id="PF02775">
    <property type="entry name" value="TPP_enzyme_C"/>
    <property type="match status" value="1"/>
</dbReference>
<reference evidence="7 8" key="1">
    <citation type="journal article" date="2016" name="Antonie Van Leeuwenhoek">
        <title>Dongia soli sp. nov., isolated from soil from Dokdo, Korea.</title>
        <authorList>
            <person name="Kim D.U."/>
            <person name="Lee H."/>
            <person name="Kim H."/>
            <person name="Kim S.G."/>
            <person name="Ka J.O."/>
        </authorList>
    </citation>
    <scope>NUCLEOTIDE SEQUENCE [LARGE SCALE GENOMIC DNA]</scope>
    <source>
        <strain evidence="7 8">D78</strain>
    </source>
</reference>
<dbReference type="EC" id="2.2.1.6" evidence="7"/>
<evidence type="ECO:0000259" key="4">
    <source>
        <dbReference type="Pfam" id="PF00205"/>
    </source>
</evidence>
<keyword evidence="7" id="KW-0808">Transferase</keyword>
<dbReference type="Gene3D" id="3.40.50.1220">
    <property type="entry name" value="TPP-binding domain"/>
    <property type="match status" value="1"/>
</dbReference>
<evidence type="ECO:0000256" key="1">
    <source>
        <dbReference type="ARBA" id="ARBA00007812"/>
    </source>
</evidence>
<dbReference type="Pfam" id="PF00205">
    <property type="entry name" value="TPP_enzyme_M"/>
    <property type="match status" value="1"/>
</dbReference>
<feature type="domain" description="Thiamine pyrophosphate enzyme N-terminal TPP-binding" evidence="6">
    <location>
        <begin position="1"/>
        <end position="117"/>
    </location>
</feature>
<dbReference type="InterPro" id="IPR045229">
    <property type="entry name" value="TPP_enz"/>
</dbReference>
<comment type="similarity">
    <text evidence="1 3">Belongs to the TPP enzyme family.</text>
</comment>
<dbReference type="PANTHER" id="PTHR18968">
    <property type="entry name" value="THIAMINE PYROPHOSPHATE ENZYMES"/>
    <property type="match status" value="1"/>
</dbReference>